<evidence type="ECO:0000256" key="4">
    <source>
        <dbReference type="ARBA" id="ARBA00012574"/>
    </source>
</evidence>
<dbReference type="Pfam" id="PF05195">
    <property type="entry name" value="AMP_N"/>
    <property type="match status" value="1"/>
</dbReference>
<keyword evidence="6 10" id="KW-0479">Metal-binding</keyword>
<evidence type="ECO:0000313" key="13">
    <source>
        <dbReference type="Proteomes" id="UP000233387"/>
    </source>
</evidence>
<evidence type="ECO:0000256" key="6">
    <source>
        <dbReference type="ARBA" id="ARBA00022723"/>
    </source>
</evidence>
<dbReference type="InterPro" id="IPR029149">
    <property type="entry name" value="Creatin/AminoP/Spt16_N"/>
</dbReference>
<dbReference type="EC" id="3.4.11.9" evidence="4"/>
<evidence type="ECO:0000256" key="5">
    <source>
        <dbReference type="ARBA" id="ARBA00022670"/>
    </source>
</evidence>
<keyword evidence="12" id="KW-0031">Aminopeptidase</keyword>
<dbReference type="PROSITE" id="PS00491">
    <property type="entry name" value="PROLINE_PEPTIDASE"/>
    <property type="match status" value="1"/>
</dbReference>
<comment type="catalytic activity">
    <reaction evidence="1">
        <text>Release of any N-terminal amino acid, including proline, that is linked to proline, even from a dipeptide or tripeptide.</text>
        <dbReference type="EC" id="3.4.11.9"/>
    </reaction>
</comment>
<gene>
    <name evidence="12" type="ORF">Rain11_1103</name>
</gene>
<keyword evidence="5" id="KW-0645">Protease</keyword>
<dbReference type="EMBL" id="NKXO01000014">
    <property type="protein sequence ID" value="PKQ69906.1"/>
    <property type="molecule type" value="Genomic_DNA"/>
</dbReference>
<dbReference type="PANTHER" id="PTHR43226">
    <property type="entry name" value="XAA-PRO AMINOPEPTIDASE 3"/>
    <property type="match status" value="1"/>
</dbReference>
<dbReference type="Gene3D" id="3.90.230.10">
    <property type="entry name" value="Creatinase/methionine aminopeptidase superfamily"/>
    <property type="match status" value="1"/>
</dbReference>
<organism evidence="12 13">
    <name type="scientific">Raineya orbicola</name>
    <dbReference type="NCBI Taxonomy" id="2016530"/>
    <lineage>
        <taxon>Bacteria</taxon>
        <taxon>Pseudomonadati</taxon>
        <taxon>Bacteroidota</taxon>
        <taxon>Cytophagia</taxon>
        <taxon>Cytophagales</taxon>
        <taxon>Raineyaceae</taxon>
        <taxon>Raineya</taxon>
    </lineage>
</organism>
<dbReference type="InterPro" id="IPR001131">
    <property type="entry name" value="Peptidase_M24B_aminopep-P_CS"/>
</dbReference>
<dbReference type="SUPFAM" id="SSF55920">
    <property type="entry name" value="Creatinase/aminopeptidase"/>
    <property type="match status" value="1"/>
</dbReference>
<evidence type="ECO:0000256" key="8">
    <source>
        <dbReference type="ARBA" id="ARBA00023049"/>
    </source>
</evidence>
<evidence type="ECO:0000256" key="7">
    <source>
        <dbReference type="ARBA" id="ARBA00022801"/>
    </source>
</evidence>
<proteinExistence type="inferred from homology"/>
<comment type="caution">
    <text evidence="12">The sequence shown here is derived from an EMBL/GenBank/DDBJ whole genome shotgun (WGS) entry which is preliminary data.</text>
</comment>
<name>A0A2N3IHY9_9BACT</name>
<dbReference type="Pfam" id="PF00557">
    <property type="entry name" value="Peptidase_M24"/>
    <property type="match status" value="1"/>
</dbReference>
<evidence type="ECO:0000256" key="10">
    <source>
        <dbReference type="RuleBase" id="RU000590"/>
    </source>
</evidence>
<comment type="similarity">
    <text evidence="3 10">Belongs to the peptidase M24B family.</text>
</comment>
<dbReference type="Gene3D" id="3.40.350.10">
    <property type="entry name" value="Creatinase/prolidase N-terminal domain"/>
    <property type="match status" value="1"/>
</dbReference>
<reference evidence="12 13" key="1">
    <citation type="submission" date="2017-06" db="EMBL/GenBank/DDBJ databases">
        <title>Raineya orbicola gen. nov., sp. nov. a slightly thermophilic bacterium of the phylum Bacteroidetes and the description of Raineyaceae fam. nov.</title>
        <authorList>
            <person name="Albuquerque L."/>
            <person name="Polonia A.R.M."/>
            <person name="Barroso C."/>
            <person name="Froufe H.J.C."/>
            <person name="Lage O."/>
            <person name="Lobo-Da-Cunha A."/>
            <person name="Egas C."/>
            <person name="Da Costa M.S."/>
        </authorList>
    </citation>
    <scope>NUCLEOTIDE SEQUENCE [LARGE SCALE GENOMIC DNA]</scope>
    <source>
        <strain evidence="12 13">SPSPC-11</strain>
    </source>
</reference>
<keyword evidence="8" id="KW-0482">Metalloprotease</keyword>
<evidence type="ECO:0000256" key="1">
    <source>
        <dbReference type="ARBA" id="ARBA00001424"/>
    </source>
</evidence>
<keyword evidence="9" id="KW-0464">Manganese</keyword>
<dbReference type="RefSeq" id="WP_101358369.1">
    <property type="nucleotide sequence ID" value="NZ_NKXO01000014.1"/>
</dbReference>
<comment type="cofactor">
    <cofactor evidence="2">
        <name>Mn(2+)</name>
        <dbReference type="ChEBI" id="CHEBI:29035"/>
    </cofactor>
</comment>
<evidence type="ECO:0000256" key="9">
    <source>
        <dbReference type="ARBA" id="ARBA00023211"/>
    </source>
</evidence>
<dbReference type="InterPro" id="IPR052433">
    <property type="entry name" value="X-Pro_dipept-like"/>
</dbReference>
<sequence>MRYAPIPQALFIENRKNFANKLYPESLAVFHSNDIMPTNADGTMPFRQNSDLFYLTGIDQEDTILIICPDARDKKMREILFIKETNEHIAVWEGKKLSKEEAREISGIQNVQWVSEFEKMLSLLAFESENIYLNTNEHTRAVIQVETRDARFIKYCKEKFPLHNYKRIAPIMHRLRAVKSSWEIFLMKKACQITEKGFRRILHFIKPGVWEYEIEAELIHEFIRNRSRGFAYQPIIASGKNACVLHYNANNQQCQDGDLVLLDVAAEYANYASDLTRTVPVNGRFTPRQREVYDAVLRVMRGARVMLVKGNNLEKYHKEVGKMMESELIGLGLLKKHEVESQDPEHPLYKKYFMHGTSHFLGLDVHDVGSKYRIFDAGMVFTCEPGIYIPEEGIGIRLENDILITEDGNIDLMESIPIEAEEIEEIMNSKP</sequence>
<accession>A0A2N3IHY9</accession>
<dbReference type="GO" id="GO:0070006">
    <property type="term" value="F:metalloaminopeptidase activity"/>
    <property type="evidence" value="ECO:0007669"/>
    <property type="project" value="InterPro"/>
</dbReference>
<evidence type="ECO:0000313" key="12">
    <source>
        <dbReference type="EMBL" id="PKQ69906.1"/>
    </source>
</evidence>
<evidence type="ECO:0000259" key="11">
    <source>
        <dbReference type="SMART" id="SM01011"/>
    </source>
</evidence>
<dbReference type="InterPro" id="IPR000994">
    <property type="entry name" value="Pept_M24"/>
</dbReference>
<dbReference type="SMART" id="SM01011">
    <property type="entry name" value="AMP_N"/>
    <property type="match status" value="1"/>
</dbReference>
<dbReference type="AlphaFoldDB" id="A0A2N3IHY9"/>
<dbReference type="PANTHER" id="PTHR43226:SF4">
    <property type="entry name" value="XAA-PRO AMINOPEPTIDASE 3"/>
    <property type="match status" value="1"/>
</dbReference>
<dbReference type="Proteomes" id="UP000233387">
    <property type="component" value="Unassembled WGS sequence"/>
</dbReference>
<keyword evidence="7" id="KW-0378">Hydrolase</keyword>
<evidence type="ECO:0000256" key="2">
    <source>
        <dbReference type="ARBA" id="ARBA00001936"/>
    </source>
</evidence>
<dbReference type="GO" id="GO:0030145">
    <property type="term" value="F:manganese ion binding"/>
    <property type="evidence" value="ECO:0007669"/>
    <property type="project" value="InterPro"/>
</dbReference>
<keyword evidence="13" id="KW-1185">Reference proteome</keyword>
<feature type="domain" description="Aminopeptidase P N-terminal" evidence="11">
    <location>
        <begin position="6"/>
        <end position="142"/>
    </location>
</feature>
<dbReference type="InterPro" id="IPR007865">
    <property type="entry name" value="Aminopep_P_N"/>
</dbReference>
<protein>
    <recommendedName>
        <fullName evidence="4">Xaa-Pro aminopeptidase</fullName>
        <ecNumber evidence="4">3.4.11.9</ecNumber>
    </recommendedName>
</protein>
<dbReference type="GO" id="GO:0006508">
    <property type="term" value="P:proteolysis"/>
    <property type="evidence" value="ECO:0007669"/>
    <property type="project" value="UniProtKB-KW"/>
</dbReference>
<dbReference type="OrthoDB" id="9806388at2"/>
<dbReference type="CDD" id="cd01087">
    <property type="entry name" value="Prolidase"/>
    <property type="match status" value="1"/>
</dbReference>
<evidence type="ECO:0000256" key="3">
    <source>
        <dbReference type="ARBA" id="ARBA00008766"/>
    </source>
</evidence>
<dbReference type="SUPFAM" id="SSF53092">
    <property type="entry name" value="Creatinase/prolidase N-terminal domain"/>
    <property type="match status" value="1"/>
</dbReference>
<dbReference type="InterPro" id="IPR036005">
    <property type="entry name" value="Creatinase/aminopeptidase-like"/>
</dbReference>